<accession>A0ABQ3YP87</accession>
<dbReference type="PANTHER" id="PTHR30055">
    <property type="entry name" value="HTH-TYPE TRANSCRIPTIONAL REGULATOR RUTR"/>
    <property type="match status" value="1"/>
</dbReference>
<reference evidence="7 8" key="1">
    <citation type="submission" date="2021-01" db="EMBL/GenBank/DDBJ databases">
        <title>Whole genome shotgun sequence of Actinoplanes durhamensis NBRC 14914.</title>
        <authorList>
            <person name="Komaki H."/>
            <person name="Tamura T."/>
        </authorList>
    </citation>
    <scope>NUCLEOTIDE SEQUENCE [LARGE SCALE GENOMIC DNA]</scope>
    <source>
        <strain evidence="7 8">NBRC 14914</strain>
    </source>
</reference>
<dbReference type="PROSITE" id="PS50977">
    <property type="entry name" value="HTH_TETR_2"/>
    <property type="match status" value="1"/>
</dbReference>
<dbReference type="Gene3D" id="1.10.10.60">
    <property type="entry name" value="Homeodomain-like"/>
    <property type="match status" value="1"/>
</dbReference>
<dbReference type="RefSeq" id="WP_203724804.1">
    <property type="nucleotide sequence ID" value="NZ_BAAATX010000057.1"/>
</dbReference>
<evidence type="ECO:0000256" key="1">
    <source>
        <dbReference type="ARBA" id="ARBA00022491"/>
    </source>
</evidence>
<keyword evidence="2" id="KW-0805">Transcription regulation</keyword>
<keyword evidence="4" id="KW-0804">Transcription</keyword>
<name>A0ABQ3YP87_9ACTN</name>
<evidence type="ECO:0000256" key="4">
    <source>
        <dbReference type="ARBA" id="ARBA00023163"/>
    </source>
</evidence>
<dbReference type="InterPro" id="IPR023772">
    <property type="entry name" value="DNA-bd_HTH_TetR-type_CS"/>
</dbReference>
<organism evidence="7 8">
    <name type="scientific">Paractinoplanes durhamensis</name>
    <dbReference type="NCBI Taxonomy" id="113563"/>
    <lineage>
        <taxon>Bacteria</taxon>
        <taxon>Bacillati</taxon>
        <taxon>Actinomycetota</taxon>
        <taxon>Actinomycetes</taxon>
        <taxon>Micromonosporales</taxon>
        <taxon>Micromonosporaceae</taxon>
        <taxon>Paractinoplanes</taxon>
    </lineage>
</organism>
<keyword evidence="1" id="KW-0678">Repressor</keyword>
<evidence type="ECO:0000313" key="8">
    <source>
        <dbReference type="Proteomes" id="UP000637628"/>
    </source>
</evidence>
<dbReference type="InterPro" id="IPR003012">
    <property type="entry name" value="Tet_transcr_reg_TetR"/>
</dbReference>
<keyword evidence="8" id="KW-1185">Reference proteome</keyword>
<dbReference type="Gene3D" id="1.10.357.10">
    <property type="entry name" value="Tetracycline Repressor, domain 2"/>
    <property type="match status" value="1"/>
</dbReference>
<feature type="DNA-binding region" description="H-T-H motif" evidence="5">
    <location>
        <begin position="46"/>
        <end position="65"/>
    </location>
</feature>
<dbReference type="InterPro" id="IPR036271">
    <property type="entry name" value="Tet_transcr_reg_TetR-rel_C_sf"/>
</dbReference>
<comment type="caution">
    <text evidence="7">The sequence shown here is derived from an EMBL/GenBank/DDBJ whole genome shotgun (WGS) entry which is preliminary data.</text>
</comment>
<protein>
    <submittedName>
        <fullName evidence="7">TetR family transcriptional regulator</fullName>
    </submittedName>
</protein>
<evidence type="ECO:0000259" key="6">
    <source>
        <dbReference type="PROSITE" id="PS50977"/>
    </source>
</evidence>
<dbReference type="Proteomes" id="UP000637628">
    <property type="component" value="Unassembled WGS sequence"/>
</dbReference>
<dbReference type="SUPFAM" id="SSF48498">
    <property type="entry name" value="Tetracyclin repressor-like, C-terminal domain"/>
    <property type="match status" value="1"/>
</dbReference>
<evidence type="ECO:0000256" key="5">
    <source>
        <dbReference type="PROSITE-ProRule" id="PRU00335"/>
    </source>
</evidence>
<proteinExistence type="predicted"/>
<dbReference type="InterPro" id="IPR004111">
    <property type="entry name" value="Repressor_TetR_C"/>
</dbReference>
<dbReference type="InterPro" id="IPR050109">
    <property type="entry name" value="HTH-type_TetR-like_transc_reg"/>
</dbReference>
<keyword evidence="3 5" id="KW-0238">DNA-binding</keyword>
<gene>
    <name evidence="7" type="ORF">Adu01nite_07430</name>
</gene>
<dbReference type="PANTHER" id="PTHR30055:SF151">
    <property type="entry name" value="TRANSCRIPTIONAL REGULATORY PROTEIN"/>
    <property type="match status" value="1"/>
</dbReference>
<dbReference type="SUPFAM" id="SSF46689">
    <property type="entry name" value="Homeodomain-like"/>
    <property type="match status" value="1"/>
</dbReference>
<dbReference type="InterPro" id="IPR001647">
    <property type="entry name" value="HTH_TetR"/>
</dbReference>
<dbReference type="PROSITE" id="PS01081">
    <property type="entry name" value="HTH_TETR_1"/>
    <property type="match status" value="1"/>
</dbReference>
<dbReference type="InterPro" id="IPR009057">
    <property type="entry name" value="Homeodomain-like_sf"/>
</dbReference>
<evidence type="ECO:0000256" key="2">
    <source>
        <dbReference type="ARBA" id="ARBA00023015"/>
    </source>
</evidence>
<dbReference type="Pfam" id="PF00440">
    <property type="entry name" value="TetR_N"/>
    <property type="match status" value="1"/>
</dbReference>
<evidence type="ECO:0000256" key="3">
    <source>
        <dbReference type="ARBA" id="ARBA00023125"/>
    </source>
</evidence>
<dbReference type="PRINTS" id="PR00400">
    <property type="entry name" value="TETREPRESSOR"/>
</dbReference>
<sequence>MPDLFFDSVWLRPPTHRRAGQPTLDRAQIVRAAIELLDAEGPAGLSMRRLGTHLGAGATSLYWHVANKDDLLELVIDEVLGEIYVPEPGDTDWRMAMSVLANGMRTAFLRHPWVISLLGTKPTLGPNSMRMGERSVALLVAAGFTGMEVAHVSSMVHAYALGSATAQAAVATAIRRAGVPYEKMAEELEPFLDKLGTDHPQYDKWRKENVVIDDPDRMWTESFAFGLDRLLDGLETWLAAGKPS</sequence>
<dbReference type="Pfam" id="PF02909">
    <property type="entry name" value="TetR_C_1"/>
    <property type="match status" value="1"/>
</dbReference>
<feature type="domain" description="HTH tetR-type" evidence="6">
    <location>
        <begin position="23"/>
        <end position="83"/>
    </location>
</feature>
<dbReference type="EMBL" id="BOML01000006">
    <property type="protein sequence ID" value="GID99392.1"/>
    <property type="molecule type" value="Genomic_DNA"/>
</dbReference>
<evidence type="ECO:0000313" key="7">
    <source>
        <dbReference type="EMBL" id="GID99392.1"/>
    </source>
</evidence>